<keyword evidence="2" id="KW-1185">Reference proteome</keyword>
<protein>
    <recommendedName>
        <fullName evidence="3">F-box domain-containing protein</fullName>
    </recommendedName>
</protein>
<dbReference type="Proteomes" id="UP000249619">
    <property type="component" value="Unassembled WGS sequence"/>
</dbReference>
<sequence length="305" mass="35846">MVGLLDLPSELLFEIISLVLSSPLEFRQNEKRHRPNWKFSKRNVWFIPSLELLKTQTILNLLLLNRRLYTETREYLAKESQIFDFDVDIAIIDDHWLWPTSRFVLPRKPRGMIYRLNVNVLPCCTEEERHLQTGWDTGGTREMLGHSSQPFTRDHVIWELVAPLIEFLLDRRVYHTLPSRLLDPLSNEDYDTKCDRVEVPITRIDTIAISIDASKYKTGNELLSKEDIPFRTMSGLAHLDFERLYPFDLSQSKYYLLEMIRYITDWASKHGASKIAKKVGKIQFYLNGDMLSELDFDQHARPDLS</sequence>
<dbReference type="AlphaFoldDB" id="A0A364N5H4"/>
<reference evidence="2" key="1">
    <citation type="submission" date="2018-05" db="EMBL/GenBank/DDBJ databases">
        <title>Draft genome sequence of Stemphylium lycopersici strain CIDEFI 213.</title>
        <authorList>
            <person name="Medina R."/>
            <person name="Franco M.E.E."/>
            <person name="Lucentini C.G."/>
            <person name="Saparrat M.C.N."/>
            <person name="Balatti P.A."/>
        </authorList>
    </citation>
    <scope>NUCLEOTIDE SEQUENCE [LARGE SCALE GENOMIC DNA]</scope>
    <source>
        <strain evidence="2">CIDEFI 213</strain>
    </source>
</reference>
<dbReference type="EMBL" id="QGDH01000052">
    <property type="protein sequence ID" value="RAR12149.1"/>
    <property type="molecule type" value="Genomic_DNA"/>
</dbReference>
<evidence type="ECO:0000313" key="2">
    <source>
        <dbReference type="Proteomes" id="UP000249619"/>
    </source>
</evidence>
<proteinExistence type="predicted"/>
<name>A0A364N5H4_STELY</name>
<dbReference type="STRING" id="183478.A0A364N5H4"/>
<organism evidence="1 2">
    <name type="scientific">Stemphylium lycopersici</name>
    <name type="common">Tomato gray leaf spot disease fungus</name>
    <name type="synonym">Thyrospora lycopersici</name>
    <dbReference type="NCBI Taxonomy" id="183478"/>
    <lineage>
        <taxon>Eukaryota</taxon>
        <taxon>Fungi</taxon>
        <taxon>Dikarya</taxon>
        <taxon>Ascomycota</taxon>
        <taxon>Pezizomycotina</taxon>
        <taxon>Dothideomycetes</taxon>
        <taxon>Pleosporomycetidae</taxon>
        <taxon>Pleosporales</taxon>
        <taxon>Pleosporineae</taxon>
        <taxon>Pleosporaceae</taxon>
        <taxon>Stemphylium</taxon>
    </lineage>
</organism>
<gene>
    <name evidence="1" type="ORF">DDE83_004278</name>
</gene>
<evidence type="ECO:0008006" key="3">
    <source>
        <dbReference type="Google" id="ProtNLM"/>
    </source>
</evidence>
<comment type="caution">
    <text evidence="1">The sequence shown here is derived from an EMBL/GenBank/DDBJ whole genome shotgun (WGS) entry which is preliminary data.</text>
</comment>
<evidence type="ECO:0000313" key="1">
    <source>
        <dbReference type="EMBL" id="RAR12149.1"/>
    </source>
</evidence>
<accession>A0A364N5H4</accession>